<dbReference type="FunFam" id="1.10.1200.10:FF:000016">
    <property type="entry name" value="Non-ribosomal peptide synthase"/>
    <property type="match status" value="1"/>
</dbReference>
<gene>
    <name evidence="6" type="ORF">D7V93_11610</name>
</gene>
<evidence type="ECO:0000256" key="4">
    <source>
        <dbReference type="SAM" id="MobiDB-lite"/>
    </source>
</evidence>
<dbReference type="InterPro" id="IPR023213">
    <property type="entry name" value="CAT-like_dom_sf"/>
</dbReference>
<dbReference type="GO" id="GO:0003824">
    <property type="term" value="F:catalytic activity"/>
    <property type="evidence" value="ECO:0007669"/>
    <property type="project" value="InterPro"/>
</dbReference>
<dbReference type="CDD" id="cd19531">
    <property type="entry name" value="LCL_NRPS-like"/>
    <property type="match status" value="1"/>
</dbReference>
<evidence type="ECO:0000259" key="5">
    <source>
        <dbReference type="PROSITE" id="PS50075"/>
    </source>
</evidence>
<organism evidence="6 7">
    <name type="scientific">Corallococcus llansteffanensis</name>
    <dbReference type="NCBI Taxonomy" id="2316731"/>
    <lineage>
        <taxon>Bacteria</taxon>
        <taxon>Pseudomonadati</taxon>
        <taxon>Myxococcota</taxon>
        <taxon>Myxococcia</taxon>
        <taxon>Myxococcales</taxon>
        <taxon>Cystobacterineae</taxon>
        <taxon>Myxococcaceae</taxon>
        <taxon>Corallococcus</taxon>
    </lineage>
</organism>
<dbReference type="Pfam" id="PF00501">
    <property type="entry name" value="AMP-binding"/>
    <property type="match status" value="1"/>
</dbReference>
<dbReference type="GO" id="GO:0005829">
    <property type="term" value="C:cytosol"/>
    <property type="evidence" value="ECO:0007669"/>
    <property type="project" value="TreeGrafter"/>
</dbReference>
<dbReference type="InterPro" id="IPR020845">
    <property type="entry name" value="AMP-binding_CS"/>
</dbReference>
<dbReference type="GO" id="GO:0043041">
    <property type="term" value="P:amino acid activation for nonribosomal peptide biosynthetic process"/>
    <property type="evidence" value="ECO:0007669"/>
    <property type="project" value="TreeGrafter"/>
</dbReference>
<dbReference type="Gene3D" id="1.10.1200.10">
    <property type="entry name" value="ACP-like"/>
    <property type="match status" value="1"/>
</dbReference>
<dbReference type="InterPro" id="IPR009081">
    <property type="entry name" value="PP-bd_ACP"/>
</dbReference>
<dbReference type="SUPFAM" id="SSF47336">
    <property type="entry name" value="ACP-like"/>
    <property type="match status" value="1"/>
</dbReference>
<sequence length="1109" mass="121907">MTPEEKRARLAQLLKDKTRPAAKQAPLSFAQERMWFLDKWSPGSAAFHMPTAVRLSGTVDVEALRRALAVLVERHDTLRTTFQEREGRALQIIAPTGEVSLEVMDLQGLPESEREAEAQRRVVSLAQQPFQLEQGPLLRTVLMLLGNGEQVLLVDQHHIVSDGWSMGVLVHELAMSYRACLEGQPPPLKPLPLQYADWAAWQRDWLQGAELERQLTYWKGRLNPHALLELPADKPRPALMSSKGARQVMHLSPALTQALKALGQREGRTLFVTLLSAFNVLLSRYTGQEDIVVGTPIAGRPRAEVEGLIGLFVNMLALRSDLSGRPSFRELMGRVHESTLDAYAHQDIPFERLVDALKPERHLSHTPIFQVMFVLQNAPMPALEAPGMVMEAKPVDTGTTKYDLSLLLVDLPQGLRVIAEYSTDLFEAATAERLLGHYQTLLEGLVAQPDLSISRLPLLPDGERHRVLKAWNDTAVAHPAEATLTSLIEAQVARTPDAVALEFEGTRLTFRELDARANQLAHALRKHGVGPEVRVGLCVERSLEMVVGLLGTLKAGGAYVPLDPGYPQERLGWMLEDARPPVLLVQERLLSRLPPFPGTRVVSLDTGWEEIAREPTTAPAPLATPDALAYIIFTSGSTGRPKGAMNAHGPVVNRLLWMQSAYKLTPDDVVLQKTPFSFDVSVWEFFWPLMTGAKLVVAKPGGHQDPAYLSGLISSAAVTTLHFVPSMLQAFLDEPGVEGCTSLKRVVCSGEALPLELKELCLRMLPGAGLHNLYGPTEAAVDVTFHACQPNDGRRSVPIGRPVDNTQIRILDAELQPVPQGAAGELYIGGVQVGRGYLARPSLTAERFIPDPYAATPGARLYRTGDVARWLPDGEVEYLGRADFQVKIRGLRIELGEIEASLEKHPSVRQAVVLAREDRPGQKRLVAYVTGKESAPEAGVLRAFLLERLPEYMVPSNVVVLERMPLSPNGKADRKALPAPELGGADPSRPFVAPGTAIEQQIAQAWKDLLHVERVGLDDPFFELGGNSLLALQLHRRLTAELGVQLALTDLFQYPTVRALATRLSRREEQPSEDAAQSGRSRAEARRTVNRRAVGSRGRAETTDGDADE</sequence>
<dbReference type="GO" id="GO:0044550">
    <property type="term" value="P:secondary metabolite biosynthetic process"/>
    <property type="evidence" value="ECO:0007669"/>
    <property type="project" value="UniProtKB-ARBA"/>
</dbReference>
<dbReference type="Pfam" id="PF13193">
    <property type="entry name" value="AMP-binding_C"/>
    <property type="match status" value="1"/>
</dbReference>
<accession>A0A3A8QE57</accession>
<dbReference type="Proteomes" id="UP000272888">
    <property type="component" value="Unassembled WGS sequence"/>
</dbReference>
<comment type="caution">
    <text evidence="6">The sequence shown here is derived from an EMBL/GenBank/DDBJ whole genome shotgun (WGS) entry which is preliminary data.</text>
</comment>
<dbReference type="InterPro" id="IPR036736">
    <property type="entry name" value="ACP-like_sf"/>
</dbReference>
<dbReference type="GO" id="GO:0072330">
    <property type="term" value="P:monocarboxylic acid biosynthetic process"/>
    <property type="evidence" value="ECO:0007669"/>
    <property type="project" value="UniProtKB-ARBA"/>
</dbReference>
<dbReference type="PANTHER" id="PTHR45527:SF1">
    <property type="entry name" value="FATTY ACID SYNTHASE"/>
    <property type="match status" value="1"/>
</dbReference>
<keyword evidence="2" id="KW-0596">Phosphopantetheine</keyword>
<dbReference type="FunFam" id="3.40.50.980:FF:000002">
    <property type="entry name" value="Enterobactin synthetase component F"/>
    <property type="match status" value="1"/>
</dbReference>
<dbReference type="Pfam" id="PF00668">
    <property type="entry name" value="Condensation"/>
    <property type="match status" value="1"/>
</dbReference>
<evidence type="ECO:0000313" key="7">
    <source>
        <dbReference type="Proteomes" id="UP000272888"/>
    </source>
</evidence>
<dbReference type="InterPro" id="IPR001242">
    <property type="entry name" value="Condensation_dom"/>
</dbReference>
<evidence type="ECO:0000256" key="3">
    <source>
        <dbReference type="ARBA" id="ARBA00022553"/>
    </source>
</evidence>
<dbReference type="Pfam" id="PF00550">
    <property type="entry name" value="PP-binding"/>
    <property type="match status" value="1"/>
</dbReference>
<keyword evidence="7" id="KW-1185">Reference proteome</keyword>
<evidence type="ECO:0000256" key="1">
    <source>
        <dbReference type="ARBA" id="ARBA00001957"/>
    </source>
</evidence>
<feature type="region of interest" description="Disordered" evidence="4">
    <location>
        <begin position="1065"/>
        <end position="1109"/>
    </location>
</feature>
<dbReference type="PROSITE" id="PS50075">
    <property type="entry name" value="CARRIER"/>
    <property type="match status" value="1"/>
</dbReference>
<dbReference type="FunFam" id="2.30.38.10:FF:000001">
    <property type="entry name" value="Non-ribosomal peptide synthetase PvdI"/>
    <property type="match status" value="1"/>
</dbReference>
<dbReference type="GO" id="GO:0031177">
    <property type="term" value="F:phosphopantetheine binding"/>
    <property type="evidence" value="ECO:0007669"/>
    <property type="project" value="InterPro"/>
</dbReference>
<dbReference type="Gene3D" id="3.30.559.30">
    <property type="entry name" value="Nonribosomal peptide synthetase, condensation domain"/>
    <property type="match status" value="1"/>
</dbReference>
<reference evidence="7" key="1">
    <citation type="submission" date="2018-09" db="EMBL/GenBank/DDBJ databases">
        <authorList>
            <person name="Livingstone P.G."/>
            <person name="Whitworth D.E."/>
        </authorList>
    </citation>
    <scope>NUCLEOTIDE SEQUENCE [LARGE SCALE GENOMIC DNA]</scope>
    <source>
        <strain evidence="7">CA051B</strain>
    </source>
</reference>
<dbReference type="SUPFAM" id="SSF56801">
    <property type="entry name" value="Acetyl-CoA synthetase-like"/>
    <property type="match status" value="1"/>
</dbReference>
<dbReference type="Gene3D" id="3.40.50.980">
    <property type="match status" value="2"/>
</dbReference>
<name>A0A3A8QE57_9BACT</name>
<dbReference type="PANTHER" id="PTHR45527">
    <property type="entry name" value="NONRIBOSOMAL PEPTIDE SYNTHETASE"/>
    <property type="match status" value="1"/>
</dbReference>
<dbReference type="InterPro" id="IPR010071">
    <property type="entry name" value="AA_adenyl_dom"/>
</dbReference>
<dbReference type="FunFam" id="3.40.50.12780:FF:000012">
    <property type="entry name" value="Non-ribosomal peptide synthetase"/>
    <property type="match status" value="1"/>
</dbReference>
<dbReference type="PROSITE" id="PS00455">
    <property type="entry name" value="AMP_BINDING"/>
    <property type="match status" value="1"/>
</dbReference>
<dbReference type="NCBIfam" id="TIGR01733">
    <property type="entry name" value="AA-adenyl-dom"/>
    <property type="match status" value="1"/>
</dbReference>
<protein>
    <submittedName>
        <fullName evidence="6">Amino acid adenylation domain-containing protein</fullName>
    </submittedName>
</protein>
<dbReference type="CDD" id="cd17646">
    <property type="entry name" value="A_NRPS_AB3403-like"/>
    <property type="match status" value="1"/>
</dbReference>
<dbReference type="SMART" id="SM00823">
    <property type="entry name" value="PKS_PP"/>
    <property type="match status" value="1"/>
</dbReference>
<dbReference type="Gene3D" id="3.30.559.10">
    <property type="entry name" value="Chloramphenicol acetyltransferase-like domain"/>
    <property type="match status" value="1"/>
</dbReference>
<dbReference type="InterPro" id="IPR020806">
    <property type="entry name" value="PKS_PP-bd"/>
</dbReference>
<dbReference type="Gene3D" id="2.30.38.10">
    <property type="entry name" value="Luciferase, Domain 3"/>
    <property type="match status" value="1"/>
</dbReference>
<evidence type="ECO:0000313" key="6">
    <source>
        <dbReference type="EMBL" id="RKH61514.1"/>
    </source>
</evidence>
<evidence type="ECO:0000256" key="2">
    <source>
        <dbReference type="ARBA" id="ARBA00022450"/>
    </source>
</evidence>
<dbReference type="AlphaFoldDB" id="A0A3A8QE57"/>
<dbReference type="InterPro" id="IPR025110">
    <property type="entry name" value="AMP-bd_C"/>
</dbReference>
<keyword evidence="3" id="KW-0597">Phosphoprotein</keyword>
<dbReference type="Gene3D" id="3.30.300.30">
    <property type="match status" value="1"/>
</dbReference>
<dbReference type="FunFam" id="3.30.559.10:FF:000012">
    <property type="entry name" value="Non-ribosomal peptide synthetase"/>
    <property type="match status" value="1"/>
</dbReference>
<dbReference type="InterPro" id="IPR045851">
    <property type="entry name" value="AMP-bd_C_sf"/>
</dbReference>
<comment type="cofactor">
    <cofactor evidence="1">
        <name>pantetheine 4'-phosphate</name>
        <dbReference type="ChEBI" id="CHEBI:47942"/>
    </cofactor>
</comment>
<dbReference type="SUPFAM" id="SSF52777">
    <property type="entry name" value="CoA-dependent acyltransferases"/>
    <property type="match status" value="2"/>
</dbReference>
<feature type="domain" description="Carrier" evidence="5">
    <location>
        <begin position="993"/>
        <end position="1068"/>
    </location>
</feature>
<dbReference type="FunFam" id="3.30.300.30:FF:000010">
    <property type="entry name" value="Enterobactin synthetase component F"/>
    <property type="match status" value="1"/>
</dbReference>
<dbReference type="EMBL" id="RAWB01000094">
    <property type="protein sequence ID" value="RKH61514.1"/>
    <property type="molecule type" value="Genomic_DNA"/>
</dbReference>
<proteinExistence type="predicted"/>
<dbReference type="InterPro" id="IPR000873">
    <property type="entry name" value="AMP-dep_synth/lig_dom"/>
</dbReference>